<feature type="domain" description="Peptidase S8/S53" evidence="7">
    <location>
        <begin position="36"/>
        <end position="294"/>
    </location>
</feature>
<proteinExistence type="inferred from homology"/>
<organism evidence="9 10">
    <name type="scientific">Flavobacterium silvaticum</name>
    <dbReference type="NCBI Taxonomy" id="1852020"/>
    <lineage>
        <taxon>Bacteria</taxon>
        <taxon>Pseudomonadati</taxon>
        <taxon>Bacteroidota</taxon>
        <taxon>Flavobacteriia</taxon>
        <taxon>Flavobacteriales</taxon>
        <taxon>Flavobacteriaceae</taxon>
        <taxon>Flavobacterium</taxon>
    </lineage>
</organism>
<feature type="domain" description="Secretion system C-terminal sorting" evidence="8">
    <location>
        <begin position="455"/>
        <end position="528"/>
    </location>
</feature>
<dbReference type="InterPro" id="IPR051048">
    <property type="entry name" value="Peptidase_S8/S53_subtilisin"/>
</dbReference>
<comment type="similarity">
    <text evidence="1 6">Belongs to the peptidase S8 family.</text>
</comment>
<reference evidence="9" key="1">
    <citation type="submission" date="2020-02" db="EMBL/GenBank/DDBJ databases">
        <title>Flavobacterium sp. genome.</title>
        <authorList>
            <person name="Jung H.S."/>
            <person name="Baek J.H."/>
            <person name="Jeon C.O."/>
        </authorList>
    </citation>
    <scope>NUCLEOTIDE SEQUENCE</scope>
    <source>
        <strain evidence="9">SE-s28</strain>
    </source>
</reference>
<dbReference type="InterPro" id="IPR008979">
    <property type="entry name" value="Galactose-bd-like_sf"/>
</dbReference>
<evidence type="ECO:0000256" key="2">
    <source>
        <dbReference type="ARBA" id="ARBA00022670"/>
    </source>
</evidence>
<dbReference type="NCBIfam" id="TIGR04183">
    <property type="entry name" value="Por_Secre_tail"/>
    <property type="match status" value="1"/>
</dbReference>
<dbReference type="SUPFAM" id="SSF49785">
    <property type="entry name" value="Galactose-binding domain-like"/>
    <property type="match status" value="1"/>
</dbReference>
<dbReference type="InterPro" id="IPR000209">
    <property type="entry name" value="Peptidase_S8/S53_dom"/>
</dbReference>
<protein>
    <submittedName>
        <fullName evidence="9">S8 family serine peptidase</fullName>
    </submittedName>
</protein>
<dbReference type="InterPro" id="IPR036852">
    <property type="entry name" value="Peptidase_S8/S53_dom_sf"/>
</dbReference>
<dbReference type="InterPro" id="IPR023828">
    <property type="entry name" value="Peptidase_S8_Ser-AS"/>
</dbReference>
<dbReference type="Gene3D" id="2.60.120.380">
    <property type="match status" value="1"/>
</dbReference>
<evidence type="ECO:0000259" key="7">
    <source>
        <dbReference type="Pfam" id="PF00082"/>
    </source>
</evidence>
<evidence type="ECO:0000256" key="4">
    <source>
        <dbReference type="ARBA" id="ARBA00022801"/>
    </source>
</evidence>
<dbReference type="RefSeq" id="WP_169525716.1">
    <property type="nucleotide sequence ID" value="NZ_JAAMPU010000095.1"/>
</dbReference>
<keyword evidence="10" id="KW-1185">Reference proteome</keyword>
<keyword evidence="4 6" id="KW-0378">Hydrolase</keyword>
<dbReference type="PANTHER" id="PTHR43399">
    <property type="entry name" value="SUBTILISIN-RELATED"/>
    <property type="match status" value="1"/>
</dbReference>
<evidence type="ECO:0000313" key="10">
    <source>
        <dbReference type="Proteomes" id="UP000712080"/>
    </source>
</evidence>
<evidence type="ECO:0000313" key="9">
    <source>
        <dbReference type="EMBL" id="NMH26707.1"/>
    </source>
</evidence>
<keyword evidence="3" id="KW-0732">Signal</keyword>
<dbReference type="PROSITE" id="PS51892">
    <property type="entry name" value="SUBTILASE"/>
    <property type="match status" value="1"/>
</dbReference>
<name>A0A972FRK8_9FLAO</name>
<dbReference type="Gene3D" id="3.40.50.200">
    <property type="entry name" value="Peptidase S8/S53 domain"/>
    <property type="match status" value="1"/>
</dbReference>
<dbReference type="AlphaFoldDB" id="A0A972FRK8"/>
<dbReference type="GO" id="GO:0006508">
    <property type="term" value="P:proteolysis"/>
    <property type="evidence" value="ECO:0007669"/>
    <property type="project" value="UniProtKB-KW"/>
</dbReference>
<dbReference type="CDD" id="cd04842">
    <property type="entry name" value="Peptidases_S8_Kp43_protease"/>
    <property type="match status" value="1"/>
</dbReference>
<dbReference type="PRINTS" id="PR00723">
    <property type="entry name" value="SUBTILISIN"/>
</dbReference>
<dbReference type="Pfam" id="PF18962">
    <property type="entry name" value="Por_Secre_tail"/>
    <property type="match status" value="1"/>
</dbReference>
<evidence type="ECO:0000256" key="5">
    <source>
        <dbReference type="ARBA" id="ARBA00022825"/>
    </source>
</evidence>
<evidence type="ECO:0000256" key="6">
    <source>
        <dbReference type="PROSITE-ProRule" id="PRU01240"/>
    </source>
</evidence>
<dbReference type="GO" id="GO:0004252">
    <property type="term" value="F:serine-type endopeptidase activity"/>
    <property type="evidence" value="ECO:0007669"/>
    <property type="project" value="UniProtKB-UniRule"/>
</dbReference>
<dbReference type="InterPro" id="IPR034058">
    <property type="entry name" value="TagA/B/C/D_pept_dom"/>
</dbReference>
<dbReference type="SUPFAM" id="SSF52743">
    <property type="entry name" value="Subtilisin-like"/>
    <property type="match status" value="1"/>
</dbReference>
<evidence type="ECO:0000256" key="3">
    <source>
        <dbReference type="ARBA" id="ARBA00022729"/>
    </source>
</evidence>
<dbReference type="PANTHER" id="PTHR43399:SF4">
    <property type="entry name" value="CELL WALL-ASSOCIATED PROTEASE"/>
    <property type="match status" value="1"/>
</dbReference>
<dbReference type="EMBL" id="JAAMPU010000095">
    <property type="protein sequence ID" value="NMH26707.1"/>
    <property type="molecule type" value="Genomic_DNA"/>
</dbReference>
<dbReference type="InterPro" id="IPR015500">
    <property type="entry name" value="Peptidase_S8_subtilisin-rel"/>
</dbReference>
<feature type="active site" description="Charge relay system" evidence="6">
    <location>
        <position position="16"/>
    </location>
</feature>
<evidence type="ECO:0000256" key="1">
    <source>
        <dbReference type="ARBA" id="ARBA00011073"/>
    </source>
</evidence>
<dbReference type="Pfam" id="PF00082">
    <property type="entry name" value="Peptidase_S8"/>
    <property type="match status" value="1"/>
</dbReference>
<keyword evidence="5 6" id="KW-0720">Serine protease</keyword>
<dbReference type="PROSITE" id="PS00138">
    <property type="entry name" value="SUBTILASE_SER"/>
    <property type="match status" value="1"/>
</dbReference>
<comment type="caution">
    <text evidence="9">The sequence shown here is derived from an EMBL/GenBank/DDBJ whole genome shotgun (WGS) entry which is preliminary data.</text>
</comment>
<gene>
    <name evidence="9" type="ORF">G6047_01580</name>
</gene>
<feature type="active site" description="Charge relay system" evidence="6">
    <location>
        <position position="240"/>
    </location>
</feature>
<accession>A0A972FRK8</accession>
<dbReference type="InterPro" id="IPR026444">
    <property type="entry name" value="Secre_tail"/>
</dbReference>
<keyword evidence="2 6" id="KW-0645">Protease</keyword>
<feature type="active site" description="Charge relay system" evidence="6">
    <location>
        <position position="49"/>
    </location>
</feature>
<evidence type="ECO:0000259" key="8">
    <source>
        <dbReference type="Pfam" id="PF18962"/>
    </source>
</evidence>
<sequence>MGLSLDGDGMSMAMWDGGWARKTHAEFNVDGTSKVTTADVASTTESDGHATHVAGTLVAKGAVSSAKGMAPKASLRSYNWTNDITEVITEAATNGLLFSNHSYGVPIYNDAGEMQVPNWFMGCYNDDAQDWDAVAVANPYYLMVTSAGNEGGSSYDGGIAPGLDKLTGEKNSKNNLVIANANPTVHPITGVISALPINSSSSQGPSDDGRIKPDLAGDGTNLFSSYNTDDTSYETLTGTSMASPNVAGSLLLLQQHYRNLYPTYMRSSTVKALVCHSALDDPETPGPDPRFGWGLLDAQAAATVISQSTTGQSLLLELTLESGQDYVYHFSSNSSDPIKATICWLDPTGNSQAGQLNSTTPALVNDLDLRISNSSETYFPWKLDLANLTDGAVKGDNIVDNVERVEVDEAATGDYTLTVSNKGSLNGGSQKFSLVLSGAGIVLGVDDHSMGEMGVWPNPAKNLVNIKLTNPIGKGTINMFDVSGRQVYSQNVTDNANLVYSVNTESLSRGVYFLKVNSGSQTYVKKVILE</sequence>
<dbReference type="Proteomes" id="UP000712080">
    <property type="component" value="Unassembled WGS sequence"/>
</dbReference>